<accession>A0A1G7PYA1</accession>
<reference evidence="8" key="1">
    <citation type="submission" date="2016-10" db="EMBL/GenBank/DDBJ databases">
        <authorList>
            <person name="Varghese N."/>
            <person name="Submissions S."/>
        </authorList>
    </citation>
    <scope>NUCLEOTIDE SEQUENCE [LARGE SCALE GENOMIC DNA]</scope>
    <source>
        <strain evidence="8">DSM 25329</strain>
    </source>
</reference>
<dbReference type="EMBL" id="FNAN01000013">
    <property type="protein sequence ID" value="SDF91188.1"/>
    <property type="molecule type" value="Genomic_DNA"/>
</dbReference>
<evidence type="ECO:0000256" key="5">
    <source>
        <dbReference type="ARBA" id="ARBA00049880"/>
    </source>
</evidence>
<sequence length="178" mass="20966">MNLSIVKLSPDYEFAPFDCNDKDLNEFLLTDAKPYQDQLLSTSYILEDNNSLVGFFCVSNDRLCQEDTNKWRKIKECVPYPKRRNSYPALRIGRLAIDHKYQGAGYGKKILDYIKIYFLENSPAGCRFLLVDAYLQSVGFYDKNGFDELPTDKPSNKTKLMYYDLHDIRKLMRFKRFF</sequence>
<keyword evidence="4" id="KW-0012">Acyltransferase</keyword>
<dbReference type="OrthoDB" id="9801191at2"/>
<evidence type="ECO:0000313" key="8">
    <source>
        <dbReference type="Proteomes" id="UP000198748"/>
    </source>
</evidence>
<dbReference type="Pfam" id="PF13508">
    <property type="entry name" value="Acetyltransf_7"/>
    <property type="match status" value="1"/>
</dbReference>
<dbReference type="InterPro" id="IPR016181">
    <property type="entry name" value="Acyl_CoA_acyltransferase"/>
</dbReference>
<dbReference type="PANTHER" id="PTHR36449:SF1">
    <property type="entry name" value="ACETYLTRANSFERASE"/>
    <property type="match status" value="1"/>
</dbReference>
<evidence type="ECO:0000256" key="2">
    <source>
        <dbReference type="ARBA" id="ARBA00022649"/>
    </source>
</evidence>
<evidence type="ECO:0000256" key="4">
    <source>
        <dbReference type="ARBA" id="ARBA00023315"/>
    </source>
</evidence>
<protein>
    <submittedName>
        <fullName evidence="7">Acetyltransferase (GNAT) domain-containing protein</fullName>
    </submittedName>
</protein>
<proteinExistence type="predicted"/>
<comment type="catalytic activity">
    <reaction evidence="5">
        <text>glycyl-tRNA(Gly) + acetyl-CoA = N-acetylglycyl-tRNA(Gly) + CoA + H(+)</text>
        <dbReference type="Rhea" id="RHEA:81867"/>
        <dbReference type="Rhea" id="RHEA-COMP:9683"/>
        <dbReference type="Rhea" id="RHEA-COMP:19766"/>
        <dbReference type="ChEBI" id="CHEBI:15378"/>
        <dbReference type="ChEBI" id="CHEBI:57287"/>
        <dbReference type="ChEBI" id="CHEBI:57288"/>
        <dbReference type="ChEBI" id="CHEBI:78522"/>
        <dbReference type="ChEBI" id="CHEBI:232036"/>
    </reaction>
</comment>
<dbReference type="SUPFAM" id="SSF55729">
    <property type="entry name" value="Acyl-CoA N-acyltransferases (Nat)"/>
    <property type="match status" value="1"/>
</dbReference>
<organism evidence="7 8">
    <name type="scientific">Dyadobacter soli</name>
    <dbReference type="NCBI Taxonomy" id="659014"/>
    <lineage>
        <taxon>Bacteria</taxon>
        <taxon>Pseudomonadati</taxon>
        <taxon>Bacteroidota</taxon>
        <taxon>Cytophagia</taxon>
        <taxon>Cytophagales</taxon>
        <taxon>Spirosomataceae</taxon>
        <taxon>Dyadobacter</taxon>
    </lineage>
</organism>
<evidence type="ECO:0000313" key="7">
    <source>
        <dbReference type="EMBL" id="SDF91188.1"/>
    </source>
</evidence>
<dbReference type="CDD" id="cd04301">
    <property type="entry name" value="NAT_SF"/>
    <property type="match status" value="1"/>
</dbReference>
<dbReference type="GO" id="GO:0016747">
    <property type="term" value="F:acyltransferase activity, transferring groups other than amino-acyl groups"/>
    <property type="evidence" value="ECO:0007669"/>
    <property type="project" value="InterPro"/>
</dbReference>
<dbReference type="Proteomes" id="UP000198748">
    <property type="component" value="Unassembled WGS sequence"/>
</dbReference>
<gene>
    <name evidence="7" type="ORF">SAMN04487996_113169</name>
</gene>
<evidence type="ECO:0000256" key="1">
    <source>
        <dbReference type="ARBA" id="ARBA00022491"/>
    </source>
</evidence>
<feature type="domain" description="N-acetyltransferase" evidence="6">
    <location>
        <begin position="3"/>
        <end position="166"/>
    </location>
</feature>
<dbReference type="PROSITE" id="PS51186">
    <property type="entry name" value="GNAT"/>
    <property type="match status" value="1"/>
</dbReference>
<name>A0A1G7PYA1_9BACT</name>
<dbReference type="STRING" id="659014.SAMN04487996_113169"/>
<keyword evidence="2" id="KW-1277">Toxin-antitoxin system</keyword>
<dbReference type="AlphaFoldDB" id="A0A1G7PYA1"/>
<keyword evidence="1" id="KW-0678">Repressor</keyword>
<evidence type="ECO:0000259" key="6">
    <source>
        <dbReference type="PROSITE" id="PS51186"/>
    </source>
</evidence>
<dbReference type="RefSeq" id="WP_090154603.1">
    <property type="nucleotide sequence ID" value="NZ_FNAN01000013.1"/>
</dbReference>
<dbReference type="InterPro" id="IPR000182">
    <property type="entry name" value="GNAT_dom"/>
</dbReference>
<keyword evidence="3 7" id="KW-0808">Transferase</keyword>
<dbReference type="Gene3D" id="3.40.630.30">
    <property type="match status" value="1"/>
</dbReference>
<dbReference type="PANTHER" id="PTHR36449">
    <property type="entry name" value="ACETYLTRANSFERASE-RELATED"/>
    <property type="match status" value="1"/>
</dbReference>
<keyword evidence="8" id="KW-1185">Reference proteome</keyword>
<evidence type="ECO:0000256" key="3">
    <source>
        <dbReference type="ARBA" id="ARBA00022679"/>
    </source>
</evidence>